<evidence type="ECO:0000313" key="2">
    <source>
        <dbReference type="Proteomes" id="UP000805085"/>
    </source>
</evidence>
<dbReference type="Proteomes" id="UP000805085">
    <property type="component" value="Unassembled WGS sequence"/>
</dbReference>
<keyword evidence="2" id="KW-1185">Reference proteome</keyword>
<dbReference type="RefSeq" id="WP_173302315.1">
    <property type="nucleotide sequence ID" value="NZ_JABRWQ010000007.1"/>
</dbReference>
<comment type="caution">
    <text evidence="1">The sequence shown here is derived from an EMBL/GenBank/DDBJ whole genome shotgun (WGS) entry which is preliminary data.</text>
</comment>
<name>A0ABX2E9A5_9FLAO</name>
<dbReference type="EMBL" id="JABRWQ010000007">
    <property type="protein sequence ID" value="NRD24666.1"/>
    <property type="molecule type" value="Genomic_DNA"/>
</dbReference>
<sequence length="180" mass="21101">MDKIKILSLLILFLMFSSTIKSQSIIKWSKDKKLTWSDFKGPPNLDVIAYAQTAYKIEILPSNVQVDDENNIQNYTAMTAEAVFYTQESWVYEKSDYLLKHEQLHFDIAALFANKIKIAFNTLIKAKNANFDSYLEVYQKLWAKCLETQKKYDTETQHGQLVKENDEWIERINNEINSIE</sequence>
<reference evidence="1 2" key="1">
    <citation type="journal article" date="2015" name="Int. J. Syst. Evol. Microbiol.">
        <title>Winogradskyella litoriviva sp. nov., isolated from coastal seawater.</title>
        <authorList>
            <person name="Nedashkovskaya O.I."/>
            <person name="Kukhlevskiy A.D."/>
            <person name="Zhukova N.V."/>
            <person name="Kim S.J."/>
            <person name="Rhee S.K."/>
            <person name="Mikhailov V.V."/>
        </authorList>
    </citation>
    <scope>NUCLEOTIDE SEQUENCE [LARGE SCALE GENOMIC DNA]</scope>
    <source>
        <strain evidence="1 2">KMM6491</strain>
    </source>
</reference>
<organism evidence="1 2">
    <name type="scientific">Winogradskyella litoriviva</name>
    <dbReference type="NCBI Taxonomy" id="1220182"/>
    <lineage>
        <taxon>Bacteria</taxon>
        <taxon>Pseudomonadati</taxon>
        <taxon>Bacteroidota</taxon>
        <taxon>Flavobacteriia</taxon>
        <taxon>Flavobacteriales</taxon>
        <taxon>Flavobacteriaceae</taxon>
        <taxon>Winogradskyella</taxon>
    </lineage>
</organism>
<dbReference type="Pfam" id="PF06037">
    <property type="entry name" value="DUF922"/>
    <property type="match status" value="1"/>
</dbReference>
<gene>
    <name evidence="1" type="ORF">HNV10_15535</name>
</gene>
<dbReference type="InterPro" id="IPR010321">
    <property type="entry name" value="DUF922"/>
</dbReference>
<protein>
    <submittedName>
        <fullName evidence="1">DUF922 domain-containing protein</fullName>
    </submittedName>
</protein>
<evidence type="ECO:0000313" key="1">
    <source>
        <dbReference type="EMBL" id="NRD24666.1"/>
    </source>
</evidence>
<proteinExistence type="predicted"/>
<accession>A0ABX2E9A5</accession>